<dbReference type="HOGENOM" id="CLU_098677_1_0_4"/>
<feature type="transmembrane region" description="Helical" evidence="1">
    <location>
        <begin position="46"/>
        <end position="64"/>
    </location>
</feature>
<reference evidence="2" key="2">
    <citation type="submission" date="2009-09" db="EMBL/GenBank/DDBJ databases">
        <title>Complete sequence of chromosome of Candidatus Accumulibacter phosphatis clade IIA str. UW-1.</title>
        <authorList>
            <consortium name="US DOE Joint Genome Institute"/>
            <person name="Martin H.G."/>
            <person name="Ivanova N."/>
            <person name="Kunin V."/>
            <person name="Warnecke F."/>
            <person name="Barry K."/>
            <person name="He S."/>
            <person name="Salamov A."/>
            <person name="Szeto E."/>
            <person name="Dalin E."/>
            <person name="Pangilinan J.L."/>
            <person name="Lapidus A."/>
            <person name="Lowry S."/>
            <person name="Kyrpides N.C."/>
            <person name="McMahon K.D."/>
            <person name="Hugenholtz P."/>
        </authorList>
    </citation>
    <scope>NUCLEOTIDE SEQUENCE [LARGE SCALE GENOMIC DNA]</scope>
    <source>
        <strain evidence="2">UW-1</strain>
    </source>
</reference>
<evidence type="ECO:0000256" key="1">
    <source>
        <dbReference type="SAM" id="Phobius"/>
    </source>
</evidence>
<accession>C7RUY1</accession>
<dbReference type="STRING" id="522306.CAP2UW1_3103"/>
<dbReference type="EMBL" id="CP001715">
    <property type="protein sequence ID" value="ACV36376.1"/>
    <property type="molecule type" value="Genomic_DNA"/>
</dbReference>
<feature type="transmembrane region" description="Helical" evidence="1">
    <location>
        <begin position="120"/>
        <end position="143"/>
    </location>
</feature>
<proteinExistence type="predicted"/>
<evidence type="ECO:0000313" key="2">
    <source>
        <dbReference type="EMBL" id="ACV36376.1"/>
    </source>
</evidence>
<keyword evidence="1" id="KW-1133">Transmembrane helix</keyword>
<sequence length="225" mass="24349">MTPTHPPLTKLWHQVRARPRLVTSCVAGALTFLALPPELAPSTRALVTWDVGAGLFLALAWVMMARASVEHMRWRARIQDDGAAVVLFLTVAAALASLAAIVIELSGLDNLTPFRQSLRLALVTGTFVASWLLVHTSFALHYAHAYYGSRSRNGNPPLEFPGDEPPVYTDFLYFAIIVGMTSQTADVAISSTRMRRLAMAQGMIAFAFNTTLLALTVNIAAGLLG</sequence>
<gene>
    <name evidence="2" type="ordered locus">CAP2UW1_3103</name>
</gene>
<dbReference type="AlphaFoldDB" id="C7RUY1"/>
<feature type="transmembrane region" description="Helical" evidence="1">
    <location>
        <begin position="21"/>
        <end position="40"/>
    </location>
</feature>
<protein>
    <recommendedName>
        <fullName evidence="3">DUF1345 domain-containing protein</fullName>
    </recommendedName>
</protein>
<dbReference type="KEGG" id="app:CAP2UW1_3103"/>
<dbReference type="eggNOG" id="COG4291">
    <property type="taxonomic scope" value="Bacteria"/>
</dbReference>
<keyword evidence="1" id="KW-0812">Transmembrane</keyword>
<feature type="transmembrane region" description="Helical" evidence="1">
    <location>
        <begin position="85"/>
        <end position="108"/>
    </location>
</feature>
<keyword evidence="1" id="KW-0472">Membrane</keyword>
<evidence type="ECO:0008006" key="3">
    <source>
        <dbReference type="Google" id="ProtNLM"/>
    </source>
</evidence>
<reference evidence="2" key="1">
    <citation type="submission" date="2009-08" db="EMBL/GenBank/DDBJ databases">
        <authorList>
            <consortium name="US DOE Joint Genome Institute"/>
            <person name="Lucas S."/>
            <person name="Copeland A."/>
            <person name="Lapidus A."/>
            <person name="Glavina del Rio T."/>
            <person name="Dalin E."/>
            <person name="Tice H."/>
            <person name="Bruce D."/>
            <person name="Barry K."/>
            <person name="Pitluck S."/>
            <person name="Lowry S."/>
            <person name="Larimer F."/>
            <person name="Land M."/>
            <person name="Hauser L."/>
            <person name="Kyrpides N."/>
            <person name="Ivanova N."/>
            <person name="McMahon K.D."/>
            <person name="Hugenholtz P."/>
        </authorList>
    </citation>
    <scope>NUCLEOTIDE SEQUENCE</scope>
    <source>
        <strain evidence="2">UW-1</strain>
    </source>
</reference>
<dbReference type="InterPro" id="IPR009781">
    <property type="entry name" value="DUF1345"/>
</dbReference>
<name>C7RUY1_ACCRE</name>
<organism evidence="2">
    <name type="scientific">Accumulibacter regalis</name>
    <dbReference type="NCBI Taxonomy" id="522306"/>
    <lineage>
        <taxon>Bacteria</taxon>
        <taxon>Pseudomonadati</taxon>
        <taxon>Pseudomonadota</taxon>
        <taxon>Betaproteobacteria</taxon>
        <taxon>Candidatus Accumulibacter</taxon>
    </lineage>
</organism>
<dbReference type="Pfam" id="PF07077">
    <property type="entry name" value="DUF1345"/>
    <property type="match status" value="1"/>
</dbReference>
<feature type="transmembrane region" description="Helical" evidence="1">
    <location>
        <begin position="203"/>
        <end position="224"/>
    </location>
</feature>